<evidence type="ECO:0000313" key="2">
    <source>
        <dbReference type="Proteomes" id="UP001084197"/>
    </source>
</evidence>
<evidence type="ECO:0000313" key="1">
    <source>
        <dbReference type="EMBL" id="MCZ0703890.1"/>
    </source>
</evidence>
<dbReference type="Pfam" id="PF07009">
    <property type="entry name" value="NusG_II"/>
    <property type="match status" value="1"/>
</dbReference>
<accession>A0A9J6RDS1</accession>
<protein>
    <submittedName>
        <fullName evidence="1">NusG domain II-containing protein</fullName>
    </submittedName>
</protein>
<keyword evidence="2" id="KW-1185">Reference proteome</keyword>
<sequence length="137" mass="15521">MRNMLKIMKPLDVVVILFLITISFVPLTVFSMTNTYNEGDDIIAVISRDGEVIHEVTLSGHEGNSEYRIEGDGDQYNLVEIEDERIRIRHDNTPHQVGVNMGWKSRPGETIVSLPHKLLIEIKSIGNNTDDDVILSY</sequence>
<dbReference type="Proteomes" id="UP001084197">
    <property type="component" value="Unassembled WGS sequence"/>
</dbReference>
<dbReference type="AlphaFoldDB" id="A0A9J6RDS1"/>
<dbReference type="Gene3D" id="2.60.320.10">
    <property type="entry name" value="N-utilization substance G protein NusG, insert domain"/>
    <property type="match status" value="1"/>
</dbReference>
<dbReference type="EMBL" id="JAPRAT010000024">
    <property type="protein sequence ID" value="MCZ0703890.1"/>
    <property type="molecule type" value="Genomic_DNA"/>
</dbReference>
<reference evidence="1" key="1">
    <citation type="submission" date="2022-11" db="EMBL/GenBank/DDBJ databases">
        <title>WGS of Natronobacillus azotifigens 24KS-1, an anaerobic diazotrophic haloalkaliphile from soda-rich habitats.</title>
        <authorList>
            <person name="Sorokin D.Y."/>
            <person name="Merkel A.Y."/>
        </authorList>
    </citation>
    <scope>NUCLEOTIDE SEQUENCE</scope>
    <source>
        <strain evidence="1">24KS-1</strain>
    </source>
</reference>
<dbReference type="RefSeq" id="WP_268780654.1">
    <property type="nucleotide sequence ID" value="NZ_JAPRAT010000024.1"/>
</dbReference>
<organism evidence="1 2">
    <name type="scientific">Natronobacillus azotifigens</name>
    <dbReference type="NCBI Taxonomy" id="472978"/>
    <lineage>
        <taxon>Bacteria</taxon>
        <taxon>Bacillati</taxon>
        <taxon>Bacillota</taxon>
        <taxon>Bacilli</taxon>
        <taxon>Bacillales</taxon>
        <taxon>Bacillaceae</taxon>
        <taxon>Natronobacillus</taxon>
    </lineage>
</organism>
<gene>
    <name evidence="1" type="ORF">OWO01_11770</name>
</gene>
<comment type="caution">
    <text evidence="1">The sequence shown here is derived from an EMBL/GenBank/DDBJ whole genome shotgun (WGS) entry which is preliminary data.</text>
</comment>
<name>A0A9J6RDS1_9BACI</name>
<dbReference type="CDD" id="cd09911">
    <property type="entry name" value="Lin0431_like"/>
    <property type="match status" value="1"/>
</dbReference>
<dbReference type="InterPro" id="IPR038690">
    <property type="entry name" value="NusG_2_sf"/>
</dbReference>
<proteinExistence type="predicted"/>